<keyword evidence="1" id="KW-0175">Coiled coil</keyword>
<dbReference type="OrthoDB" id="10546262at2759"/>
<keyword evidence="3" id="KW-1185">Reference proteome</keyword>
<accession>A0A1R2CGV7</accession>
<dbReference type="Proteomes" id="UP000187209">
    <property type="component" value="Unassembled WGS sequence"/>
</dbReference>
<sequence>MKLNPKNLVEKIQAICENPFGFISYPISEDAALLFELNPESKCQKSLIFSLVPDLQVLQAKVVPFSMSQNKFNLILFLFCADYLPLEVEDLEETLSTIDSSQNEVKALEISSFMKSQMVVLNVSIEAYQELDDNLAKAFAEIEFEKSDGFFD</sequence>
<name>A0A1R2CGV7_9CILI</name>
<feature type="coiled-coil region" evidence="1">
    <location>
        <begin position="91"/>
        <end position="148"/>
    </location>
</feature>
<gene>
    <name evidence="2" type="ORF">SteCoe_9844</name>
</gene>
<evidence type="ECO:0000256" key="1">
    <source>
        <dbReference type="SAM" id="Coils"/>
    </source>
</evidence>
<dbReference type="EMBL" id="MPUH01000155">
    <property type="protein sequence ID" value="OMJ88259.1"/>
    <property type="molecule type" value="Genomic_DNA"/>
</dbReference>
<dbReference type="AlphaFoldDB" id="A0A1R2CGV7"/>
<organism evidence="2 3">
    <name type="scientific">Stentor coeruleus</name>
    <dbReference type="NCBI Taxonomy" id="5963"/>
    <lineage>
        <taxon>Eukaryota</taxon>
        <taxon>Sar</taxon>
        <taxon>Alveolata</taxon>
        <taxon>Ciliophora</taxon>
        <taxon>Postciliodesmatophora</taxon>
        <taxon>Heterotrichea</taxon>
        <taxon>Heterotrichida</taxon>
        <taxon>Stentoridae</taxon>
        <taxon>Stentor</taxon>
    </lineage>
</organism>
<evidence type="ECO:0000313" key="2">
    <source>
        <dbReference type="EMBL" id="OMJ88259.1"/>
    </source>
</evidence>
<proteinExistence type="predicted"/>
<reference evidence="2 3" key="1">
    <citation type="submission" date="2016-11" db="EMBL/GenBank/DDBJ databases">
        <title>The macronuclear genome of Stentor coeruleus: a giant cell with tiny introns.</title>
        <authorList>
            <person name="Slabodnick M."/>
            <person name="Ruby J.G."/>
            <person name="Reiff S.B."/>
            <person name="Swart E.C."/>
            <person name="Gosai S."/>
            <person name="Prabakaran S."/>
            <person name="Witkowska E."/>
            <person name="Larue G.E."/>
            <person name="Fisher S."/>
            <person name="Freeman R.M."/>
            <person name="Gunawardena J."/>
            <person name="Chu W."/>
            <person name="Stover N.A."/>
            <person name="Gregory B.D."/>
            <person name="Nowacki M."/>
            <person name="Derisi J."/>
            <person name="Roy S.W."/>
            <person name="Marshall W.F."/>
            <person name="Sood P."/>
        </authorList>
    </citation>
    <scope>NUCLEOTIDE SEQUENCE [LARGE SCALE GENOMIC DNA]</scope>
    <source>
        <strain evidence="2">WM001</strain>
    </source>
</reference>
<protein>
    <submittedName>
        <fullName evidence="2">Uncharacterized protein</fullName>
    </submittedName>
</protein>
<comment type="caution">
    <text evidence="2">The sequence shown here is derived from an EMBL/GenBank/DDBJ whole genome shotgun (WGS) entry which is preliminary data.</text>
</comment>
<evidence type="ECO:0000313" key="3">
    <source>
        <dbReference type="Proteomes" id="UP000187209"/>
    </source>
</evidence>